<proteinExistence type="predicted"/>
<dbReference type="Proteomes" id="UP000001812">
    <property type="component" value="Chromosome I"/>
</dbReference>
<dbReference type="AlphaFoldDB" id="A0A0E1W8C7"/>
<reference evidence="2" key="1">
    <citation type="submission" date="2009-05" db="EMBL/GenBank/DDBJ databases">
        <authorList>
            <person name="Harkins D.M."/>
            <person name="DeShazer D."/>
            <person name="Woods D.E."/>
            <person name="Brinkac L.M."/>
            <person name="Brown K.A."/>
            <person name="Hung G.C."/>
            <person name="Tuanyok A."/>
            <person name="Zhang B."/>
            <person name="Nierman W.C."/>
        </authorList>
    </citation>
    <scope>NUCLEOTIDE SEQUENCE [LARGE SCALE GENOMIC DNA]</scope>
    <source>
        <strain evidence="2">1710a</strain>
    </source>
</reference>
<feature type="compositionally biased region" description="Low complexity" evidence="1">
    <location>
        <begin position="32"/>
        <end position="44"/>
    </location>
</feature>
<organism evidence="2">
    <name type="scientific">Burkholderia pseudomallei 1710a</name>
    <dbReference type="NCBI Taxonomy" id="320371"/>
    <lineage>
        <taxon>Bacteria</taxon>
        <taxon>Pseudomonadati</taxon>
        <taxon>Pseudomonadota</taxon>
        <taxon>Betaproteobacteria</taxon>
        <taxon>Burkholderiales</taxon>
        <taxon>Burkholderiaceae</taxon>
        <taxon>Burkholderia</taxon>
        <taxon>pseudomallei group</taxon>
    </lineage>
</organism>
<protein>
    <submittedName>
        <fullName evidence="2">Uncharacterized protein</fullName>
    </submittedName>
</protein>
<dbReference type="HOGENOM" id="CLU_190503_0_0_4"/>
<accession>A0A0E1W8C7</accession>
<gene>
    <name evidence="2" type="ORF">BURPS1710A_1569</name>
</gene>
<feature type="region of interest" description="Disordered" evidence="1">
    <location>
        <begin position="25"/>
        <end position="59"/>
    </location>
</feature>
<sequence>MKARAGTQAGRSAVNSAARIGLLAPARTPDGAPAAPSFPSRAFSNDNEFSPPTADLAFA</sequence>
<name>A0A0E1W8C7_BURPE</name>
<evidence type="ECO:0000313" key="2">
    <source>
        <dbReference type="EMBL" id="EET09495.1"/>
    </source>
</evidence>
<evidence type="ECO:0000256" key="1">
    <source>
        <dbReference type="SAM" id="MobiDB-lite"/>
    </source>
</evidence>
<dbReference type="RefSeq" id="WP_004526439.1">
    <property type="nucleotide sequence ID" value="NZ_CM000832.1"/>
</dbReference>
<dbReference type="EMBL" id="CM000832">
    <property type="protein sequence ID" value="EET09495.1"/>
    <property type="molecule type" value="Genomic_DNA"/>
</dbReference>